<evidence type="ECO:0000256" key="6">
    <source>
        <dbReference type="ARBA" id="ARBA00022737"/>
    </source>
</evidence>
<dbReference type="Pfam" id="PF02536">
    <property type="entry name" value="mTERF"/>
    <property type="match status" value="1"/>
</dbReference>
<name>F7EBB1_ORNAN</name>
<comment type="subunit">
    <text evidence="3">Monomer.</text>
</comment>
<dbReference type="PANTHER" id="PTHR15437">
    <property type="entry name" value="TRANSCRIPTION TERMINATION FACTOR, MITOCHONDRIAL"/>
    <property type="match status" value="1"/>
</dbReference>
<organism evidence="14 15">
    <name type="scientific">Ornithorhynchus anatinus</name>
    <name type="common">Duckbill platypus</name>
    <dbReference type="NCBI Taxonomy" id="9258"/>
    <lineage>
        <taxon>Eukaryota</taxon>
        <taxon>Metazoa</taxon>
        <taxon>Chordata</taxon>
        <taxon>Craniata</taxon>
        <taxon>Vertebrata</taxon>
        <taxon>Euteleostomi</taxon>
        <taxon>Mammalia</taxon>
        <taxon>Monotremata</taxon>
        <taxon>Ornithorhynchidae</taxon>
        <taxon>Ornithorhynchus</taxon>
    </lineage>
</organism>
<dbReference type="InterPro" id="IPR038538">
    <property type="entry name" value="MTERF_sf"/>
</dbReference>
<keyword evidence="15" id="KW-1185">Reference proteome</keyword>
<evidence type="ECO:0000256" key="11">
    <source>
        <dbReference type="ARBA" id="ARBA00023163"/>
    </source>
</evidence>
<dbReference type="FunCoup" id="F7EBB1">
    <property type="interactions" value="1453"/>
</dbReference>
<dbReference type="GO" id="GO:0005759">
    <property type="term" value="C:mitochondrial matrix"/>
    <property type="evidence" value="ECO:0000318"/>
    <property type="project" value="GO_Central"/>
</dbReference>
<keyword evidence="10" id="KW-0496">Mitochondrion</keyword>
<keyword evidence="4" id="KW-0806">Transcription termination</keyword>
<dbReference type="Bgee" id="ENSOANG00000004680">
    <property type="expression patterns" value="Expressed in fibroblast and 7 other cell types or tissues"/>
</dbReference>
<evidence type="ECO:0000256" key="5">
    <source>
        <dbReference type="ARBA" id="ARBA00022553"/>
    </source>
</evidence>
<evidence type="ECO:0000256" key="7">
    <source>
        <dbReference type="ARBA" id="ARBA00022946"/>
    </source>
</evidence>
<dbReference type="GO" id="GO:0006393">
    <property type="term" value="P:termination of mitochondrial transcription"/>
    <property type="evidence" value="ECO:0000318"/>
    <property type="project" value="GO_Central"/>
</dbReference>
<dbReference type="AlphaFoldDB" id="F7EBB1"/>
<keyword evidence="7" id="KW-0809">Transit peptide</keyword>
<sequence length="399" mass="44212">NVMLLLPSPPRPRTLRPLPPVLPGVLWESGVCMRPLSGEAESPGGGPPGGEPSAENDKLLRNLSIAGGDSSQVRRHRRWPTHLRESAINKTGLEQFLLARGASQEAVASIISRYPRAIVHSPQVLQRRWELWRGLVTSDLEVVSILERCPESFFRGNSNTNLEQNIAFLSSLGLSPTLLSRLLTKVPRAFSNSLELNQQMVEYLQGVCRSQGGDSPQDFALRVLSKNAFILTHSIKRVETNIDFLKGTFRLGGKDLLAALGGPGSKILDMSSDCIKRNFWNIEAKLAGLGCREEEVRAFVRSYLPMLFLSRATFNDKIDCLLQERIEISQITACPNVLSASVSTLRSRARELVDAGCHRGTLNILFLSWSKNRFDAKMRKLLKDSAGTRIGGRQPIPRP</sequence>
<dbReference type="InterPro" id="IPR003690">
    <property type="entry name" value="MTERF"/>
</dbReference>
<comment type="similarity">
    <text evidence="2">Belongs to the mTERF family.</text>
</comment>
<feature type="region of interest" description="Disordered" evidence="13">
    <location>
        <begin position="36"/>
        <end position="56"/>
    </location>
</feature>
<evidence type="ECO:0008006" key="16">
    <source>
        <dbReference type="Google" id="ProtNLM"/>
    </source>
</evidence>
<dbReference type="SMART" id="SM00733">
    <property type="entry name" value="Mterf"/>
    <property type="match status" value="5"/>
</dbReference>
<dbReference type="GeneTree" id="ENSGT00530000063817"/>
<evidence type="ECO:0000313" key="14">
    <source>
        <dbReference type="Ensembl" id="ENSOANP00000007414.2"/>
    </source>
</evidence>
<protein>
    <recommendedName>
        <fullName evidence="16">Mitochondrial transcription termination factor 1</fullName>
    </recommendedName>
</protein>
<evidence type="ECO:0000256" key="3">
    <source>
        <dbReference type="ARBA" id="ARBA00011245"/>
    </source>
</evidence>
<evidence type="ECO:0000256" key="8">
    <source>
        <dbReference type="ARBA" id="ARBA00023015"/>
    </source>
</evidence>
<evidence type="ECO:0000256" key="1">
    <source>
        <dbReference type="ARBA" id="ARBA00004173"/>
    </source>
</evidence>
<evidence type="ECO:0000256" key="9">
    <source>
        <dbReference type="ARBA" id="ARBA00023125"/>
    </source>
</evidence>
<proteinExistence type="inferred from homology"/>
<dbReference type="Proteomes" id="UP000002279">
    <property type="component" value="Unplaced"/>
</dbReference>
<dbReference type="FunFam" id="1.25.70.10:FF:000003">
    <property type="entry name" value="transcription termination factor 2, mitochondrial"/>
    <property type="match status" value="1"/>
</dbReference>
<keyword evidence="5" id="KW-0597">Phosphoprotein</keyword>
<dbReference type="PANTHER" id="PTHR15437:SF2">
    <property type="entry name" value="TRANSCRIPTION TERMINATION FACTOR 1, MITOCHONDRIAL"/>
    <property type="match status" value="1"/>
</dbReference>
<evidence type="ECO:0000256" key="10">
    <source>
        <dbReference type="ARBA" id="ARBA00023128"/>
    </source>
</evidence>
<dbReference type="Ensembl" id="ENSOANT00000007416.2">
    <property type="protein sequence ID" value="ENSOANP00000007414.2"/>
    <property type="gene ID" value="ENSOANG00000004680.2"/>
</dbReference>
<keyword evidence="9" id="KW-0238">DNA-binding</keyword>
<evidence type="ECO:0000256" key="4">
    <source>
        <dbReference type="ARBA" id="ARBA00022472"/>
    </source>
</evidence>
<dbReference type="STRING" id="9258.ENSOANP00000007414"/>
<dbReference type="Gene3D" id="1.25.70.10">
    <property type="entry name" value="Transcription termination factor 3, mitochondrial"/>
    <property type="match status" value="1"/>
</dbReference>
<dbReference type="eggNOG" id="KOG1267">
    <property type="taxonomic scope" value="Eukaryota"/>
</dbReference>
<keyword evidence="8" id="KW-0805">Transcription regulation</keyword>
<keyword evidence="11" id="KW-0804">Transcription</keyword>
<dbReference type="OMA" id="IVSRYPR"/>
<evidence type="ECO:0000256" key="12">
    <source>
        <dbReference type="ARBA" id="ARBA00037520"/>
    </source>
</evidence>
<reference evidence="14" key="2">
    <citation type="submission" date="2025-09" db="UniProtKB">
        <authorList>
            <consortium name="Ensembl"/>
        </authorList>
    </citation>
    <scope>IDENTIFICATION</scope>
    <source>
        <strain evidence="14">Glennie</strain>
    </source>
</reference>
<evidence type="ECO:0000313" key="15">
    <source>
        <dbReference type="Proteomes" id="UP000002279"/>
    </source>
</evidence>
<dbReference type="InParanoid" id="F7EBB1"/>
<comment type="subcellular location">
    <subcellularLocation>
        <location evidence="1">Mitochondrion</location>
    </subcellularLocation>
</comment>
<dbReference type="GO" id="GO:0003676">
    <property type="term" value="F:nucleic acid binding"/>
    <property type="evidence" value="ECO:0000318"/>
    <property type="project" value="GO_Central"/>
</dbReference>
<evidence type="ECO:0000256" key="13">
    <source>
        <dbReference type="SAM" id="MobiDB-lite"/>
    </source>
</evidence>
<dbReference type="GO" id="GO:0003677">
    <property type="term" value="F:DNA binding"/>
    <property type="evidence" value="ECO:0007669"/>
    <property type="project" value="UniProtKB-KW"/>
</dbReference>
<keyword evidence="6" id="KW-0677">Repeat</keyword>
<dbReference type="HOGENOM" id="CLU_058644_0_0_1"/>
<accession>F7EBB1</accession>
<reference evidence="14" key="1">
    <citation type="submission" date="2025-08" db="UniProtKB">
        <authorList>
            <consortium name="Ensembl"/>
        </authorList>
    </citation>
    <scope>IDENTIFICATION</scope>
    <source>
        <strain evidence="14">Glennie</strain>
    </source>
</reference>
<comment type="function">
    <text evidence="12">Transcription termination factor. Binds to a 28 bp region within the tRNA(Leu(uur)) gene at a position immediately adjacent to and downstream of the 16S rRNA gene; this region comprises a tridecamer sequence critical for directing accurate termination. Binds DNA along the major grove and promotes DNA bending and partial unwinding. Promotes base flipping. Transcription termination activity appears to be polarized with highest specificity for transcripts initiated on the light strand.</text>
</comment>
<evidence type="ECO:0000256" key="2">
    <source>
        <dbReference type="ARBA" id="ARBA00007692"/>
    </source>
</evidence>